<evidence type="ECO:0000256" key="3">
    <source>
        <dbReference type="ARBA" id="ARBA00022729"/>
    </source>
</evidence>
<dbReference type="PRINTS" id="PR00909">
    <property type="entry name" value="SPERMDNBNDNG"/>
</dbReference>
<comment type="function">
    <text evidence="5">Required for the activity of the bacterial periplasmic transport system of putrescine.</text>
</comment>
<dbReference type="PANTHER" id="PTHR30222:SF12">
    <property type="entry name" value="NORSPERMIDINE SENSOR"/>
    <property type="match status" value="1"/>
</dbReference>
<feature type="chain" id="PRO_5045432781" description="Putrescine-binding periplasmic protein" evidence="6">
    <location>
        <begin position="25"/>
        <end position="366"/>
    </location>
</feature>
<organism evidence="7 8">
    <name type="scientific">Sessilibacter corallicola</name>
    <dbReference type="NCBI Taxonomy" id="2904075"/>
    <lineage>
        <taxon>Bacteria</taxon>
        <taxon>Pseudomonadati</taxon>
        <taxon>Pseudomonadota</taxon>
        <taxon>Gammaproteobacteria</taxon>
        <taxon>Cellvibrionales</taxon>
        <taxon>Cellvibrionaceae</taxon>
        <taxon>Sessilibacter</taxon>
    </lineage>
</organism>
<name>A0ABQ0A5B2_9GAMM</name>
<comment type="subcellular location">
    <subcellularLocation>
        <location evidence="1 5">Periplasm</location>
    </subcellularLocation>
</comment>
<dbReference type="InterPro" id="IPR006059">
    <property type="entry name" value="SBP"/>
</dbReference>
<dbReference type="Gene3D" id="3.40.190.10">
    <property type="entry name" value="Periplasmic binding protein-like II"/>
    <property type="match status" value="2"/>
</dbReference>
<sequence>MKLSPRALTAITVAGLLASANVFAEKVVNVYNWSDYIGDGVIEKFEKETGIKVTYDVFDSNEVLEGKLLAGRSGYDVVVPTIDFMSRQIQAGIFMPLDKAKLDNYSELDTDFLATLAPLDPGNNHGIPYMWGTTGIGFNVKKVAEVLGEDAPTDSWDLVFKKENLEKLKSCGVSFLDAPTEIYAAALHYVGKSPNSTNAKDYNGEAKALLKELAPSITYFHSSKYIDDLAGGEICVAVGWSGDIAQAMADAEEAKNGVEIKYIIPKEGALLWSDMLGIPKDAANVEEALAFINFLMRPDIAAANTNEIWYPNPIPASLENIEQEIKSDESIYPPADVKAKLYTATVKPPKIDRVINRAWTEIKTGQ</sequence>
<keyword evidence="8" id="KW-1185">Reference proteome</keyword>
<protein>
    <recommendedName>
        <fullName evidence="5">Putrescine-binding periplasmic protein</fullName>
    </recommendedName>
</protein>
<evidence type="ECO:0000256" key="1">
    <source>
        <dbReference type="ARBA" id="ARBA00004418"/>
    </source>
</evidence>
<evidence type="ECO:0000313" key="8">
    <source>
        <dbReference type="Proteomes" id="UP001465153"/>
    </source>
</evidence>
<gene>
    <name evidence="7" type="primary">potF_1</name>
    <name evidence="7" type="ORF">NBRC116591_06440</name>
</gene>
<dbReference type="EMBL" id="BAABWN010000002">
    <property type="protein sequence ID" value="GAA6166834.1"/>
    <property type="molecule type" value="Genomic_DNA"/>
</dbReference>
<comment type="similarity">
    <text evidence="5">Belongs to the bacterial solute-binding protein PotD/PotF family.</text>
</comment>
<reference evidence="7 8" key="1">
    <citation type="submission" date="2024-04" db="EMBL/GenBank/DDBJ databases">
        <title>Draft genome sequence of Sessilibacter corallicola NBRC 116591.</title>
        <authorList>
            <person name="Miyakawa T."/>
            <person name="Kusuya Y."/>
            <person name="Miura T."/>
        </authorList>
    </citation>
    <scope>NUCLEOTIDE SEQUENCE [LARGE SCALE GENOMIC DNA]</scope>
    <source>
        <strain evidence="7 8">KU-00831-HH</strain>
    </source>
</reference>
<dbReference type="SUPFAM" id="SSF53850">
    <property type="entry name" value="Periplasmic binding protein-like II"/>
    <property type="match status" value="1"/>
</dbReference>
<evidence type="ECO:0000256" key="2">
    <source>
        <dbReference type="ARBA" id="ARBA00022448"/>
    </source>
</evidence>
<dbReference type="InterPro" id="IPR001188">
    <property type="entry name" value="Sperm_putr-bd"/>
</dbReference>
<feature type="signal peptide" evidence="6">
    <location>
        <begin position="1"/>
        <end position="24"/>
    </location>
</feature>
<keyword evidence="4 5" id="KW-0574">Periplasm</keyword>
<evidence type="ECO:0000256" key="5">
    <source>
        <dbReference type="PIRNR" id="PIRNR019574"/>
    </source>
</evidence>
<dbReference type="Proteomes" id="UP001465153">
    <property type="component" value="Unassembled WGS sequence"/>
</dbReference>
<dbReference type="Pfam" id="PF13416">
    <property type="entry name" value="SBP_bac_8"/>
    <property type="match status" value="1"/>
</dbReference>
<evidence type="ECO:0000256" key="6">
    <source>
        <dbReference type="SAM" id="SignalP"/>
    </source>
</evidence>
<proteinExistence type="inferred from homology"/>
<comment type="caution">
    <text evidence="7">The sequence shown here is derived from an EMBL/GenBank/DDBJ whole genome shotgun (WGS) entry which is preliminary data.</text>
</comment>
<evidence type="ECO:0000313" key="7">
    <source>
        <dbReference type="EMBL" id="GAA6166834.1"/>
    </source>
</evidence>
<evidence type="ECO:0000256" key="4">
    <source>
        <dbReference type="ARBA" id="ARBA00022764"/>
    </source>
</evidence>
<dbReference type="PANTHER" id="PTHR30222">
    <property type="entry name" value="SPERMIDINE/PUTRESCINE-BINDING PERIPLASMIC PROTEIN"/>
    <property type="match status" value="1"/>
</dbReference>
<dbReference type="RefSeq" id="WP_353301668.1">
    <property type="nucleotide sequence ID" value="NZ_BAABWN010000002.1"/>
</dbReference>
<dbReference type="CDD" id="cd13659">
    <property type="entry name" value="PBP2_PotF"/>
    <property type="match status" value="1"/>
</dbReference>
<keyword evidence="2 5" id="KW-0813">Transport</keyword>
<accession>A0ABQ0A5B2</accession>
<keyword evidence="3 6" id="KW-0732">Signal</keyword>
<dbReference type="PIRSF" id="PIRSF019574">
    <property type="entry name" value="Periplasmic_polyamine_BP"/>
    <property type="match status" value="1"/>
</dbReference>